<protein>
    <recommendedName>
        <fullName evidence="2">DUF4015 domain-containing protein</fullName>
    </recommendedName>
</protein>
<evidence type="ECO:0000256" key="1">
    <source>
        <dbReference type="SAM" id="SignalP"/>
    </source>
</evidence>
<feature type="domain" description="DUF4015" evidence="2">
    <location>
        <begin position="100"/>
        <end position="409"/>
    </location>
</feature>
<dbReference type="AlphaFoldDB" id="A0A841G9M7"/>
<sequence length="420" mass="46686">MNTASRFVLIFLALFRVSALEASIEIVSVVNAVDGRPIAGALVTAEGRVEAADGQGRLTLPAPATWVAARAPGYLRTHVQDASPIARNETIRLTPFRPKALYLSFYGIGDKALRESALKLIATTELNALVIDVKGDRGRIPYRSAVALAADSGAQKVITVRDMPTLIAQLHAGGVYLIARVVAFKDDPLARTHPEWAVRDRNGQIYVDREGLAWIDPFRGEVRDYVLDVAEEAARLGFDEIQFDYLRFPDAPGLVFAELPTQTNRVATISGFLSEARRRLAPYNVFVAADIFGYVLWNRDDTAIGQRLEDLVKYLDYVSPMLYPSNFQFGIPGYRNPVAVPGEIVRLSLRNAVKRTGLPPIRFRPWLQAFRDYAFDRRLFGADMIRAQIEAAEAFGSDGWMLWNPRNAYGEAGLRAKTQQ</sequence>
<dbReference type="Pfam" id="PF13200">
    <property type="entry name" value="DUF4015"/>
    <property type="match status" value="1"/>
</dbReference>
<keyword evidence="4" id="KW-1185">Reference proteome</keyword>
<keyword evidence="1" id="KW-0732">Signal</keyword>
<dbReference type="EMBL" id="JACHGR010000005">
    <property type="protein sequence ID" value="MBB6055844.1"/>
    <property type="molecule type" value="Genomic_DNA"/>
</dbReference>
<accession>A0A841G9M7</accession>
<comment type="caution">
    <text evidence="3">The sequence shown here is derived from an EMBL/GenBank/DDBJ whole genome shotgun (WGS) entry which is preliminary data.</text>
</comment>
<dbReference type="InterPro" id="IPR052177">
    <property type="entry name" value="Divisome_Glycosyl_Hydrolase"/>
</dbReference>
<dbReference type="PANTHER" id="PTHR43405:SF1">
    <property type="entry name" value="GLYCOSYL HYDROLASE DIGH"/>
    <property type="match status" value="1"/>
</dbReference>
<dbReference type="InterPro" id="IPR025275">
    <property type="entry name" value="DUF4015"/>
</dbReference>
<evidence type="ECO:0000313" key="4">
    <source>
        <dbReference type="Proteomes" id="UP000585721"/>
    </source>
</evidence>
<dbReference type="Gene3D" id="3.20.20.80">
    <property type="entry name" value="Glycosidases"/>
    <property type="match status" value="1"/>
</dbReference>
<feature type="signal peptide" evidence="1">
    <location>
        <begin position="1"/>
        <end position="21"/>
    </location>
</feature>
<proteinExistence type="predicted"/>
<dbReference type="SUPFAM" id="SSF51445">
    <property type="entry name" value="(Trans)glycosidases"/>
    <property type="match status" value="1"/>
</dbReference>
<dbReference type="Proteomes" id="UP000585721">
    <property type="component" value="Unassembled WGS sequence"/>
</dbReference>
<name>A0A841G9M7_9GAMM</name>
<organism evidence="3 4">
    <name type="scientific">Tolumonas osonensis</name>
    <dbReference type="NCBI Taxonomy" id="675874"/>
    <lineage>
        <taxon>Bacteria</taxon>
        <taxon>Pseudomonadati</taxon>
        <taxon>Pseudomonadota</taxon>
        <taxon>Gammaproteobacteria</taxon>
        <taxon>Aeromonadales</taxon>
        <taxon>Aeromonadaceae</taxon>
        <taxon>Tolumonas</taxon>
    </lineage>
</organism>
<evidence type="ECO:0000259" key="2">
    <source>
        <dbReference type="Pfam" id="PF13200"/>
    </source>
</evidence>
<dbReference type="PANTHER" id="PTHR43405">
    <property type="entry name" value="GLYCOSYL HYDROLASE DIGH"/>
    <property type="match status" value="1"/>
</dbReference>
<feature type="chain" id="PRO_5032891513" description="DUF4015 domain-containing protein" evidence="1">
    <location>
        <begin position="22"/>
        <end position="420"/>
    </location>
</feature>
<reference evidence="3 4" key="1">
    <citation type="submission" date="2020-08" db="EMBL/GenBank/DDBJ databases">
        <title>Genomic Encyclopedia of Type Strains, Phase IV (KMG-IV): sequencing the most valuable type-strain genomes for metagenomic binning, comparative biology and taxonomic classification.</title>
        <authorList>
            <person name="Goeker M."/>
        </authorList>
    </citation>
    <scope>NUCLEOTIDE SEQUENCE [LARGE SCALE GENOMIC DNA]</scope>
    <source>
        <strain evidence="3 4">DSM 22975</strain>
    </source>
</reference>
<dbReference type="InterPro" id="IPR017853">
    <property type="entry name" value="GH"/>
</dbReference>
<dbReference type="RefSeq" id="WP_188026585.1">
    <property type="nucleotide sequence ID" value="NZ_JACHGR010000005.1"/>
</dbReference>
<evidence type="ECO:0000313" key="3">
    <source>
        <dbReference type="EMBL" id="MBB6055844.1"/>
    </source>
</evidence>
<gene>
    <name evidence="3" type="ORF">HNR75_001762</name>
</gene>